<feature type="compositionally biased region" description="Low complexity" evidence="8">
    <location>
        <begin position="1276"/>
        <end position="1286"/>
    </location>
</feature>
<dbReference type="InterPro" id="IPR050401">
    <property type="entry name" value="Cyclic_nucleotide_synthase"/>
</dbReference>
<dbReference type="SUPFAM" id="SSF109604">
    <property type="entry name" value="HD-domain/PDEase-like"/>
    <property type="match status" value="1"/>
</dbReference>
<dbReference type="GO" id="GO:0000166">
    <property type="term" value="F:nucleotide binding"/>
    <property type="evidence" value="ECO:0007669"/>
    <property type="project" value="UniProtKB-KW"/>
</dbReference>
<dbReference type="Gene3D" id="3.30.70.1230">
    <property type="entry name" value="Nucleotide cyclase"/>
    <property type="match status" value="1"/>
</dbReference>
<evidence type="ECO:0000259" key="11">
    <source>
        <dbReference type="PROSITE" id="PS50125"/>
    </source>
</evidence>
<keyword evidence="13" id="KW-1185">Reference proteome</keyword>
<dbReference type="InterPro" id="IPR001789">
    <property type="entry name" value="Sig_transdc_resp-reg_receiver"/>
</dbReference>
<evidence type="ECO:0000256" key="9">
    <source>
        <dbReference type="SAM" id="Phobius"/>
    </source>
</evidence>
<feature type="region of interest" description="Disordered" evidence="8">
    <location>
        <begin position="1218"/>
        <end position="1286"/>
    </location>
</feature>
<feature type="transmembrane region" description="Helical" evidence="9">
    <location>
        <begin position="97"/>
        <end position="117"/>
    </location>
</feature>
<dbReference type="SUPFAM" id="SSF52172">
    <property type="entry name" value="CheY-like"/>
    <property type="match status" value="1"/>
</dbReference>
<dbReference type="InterPro" id="IPR029787">
    <property type="entry name" value="Nucleotide_cyclase"/>
</dbReference>
<dbReference type="InterPro" id="IPR011006">
    <property type="entry name" value="CheY-like_superfamily"/>
</dbReference>
<dbReference type="GO" id="GO:0001653">
    <property type="term" value="F:peptide receptor activity"/>
    <property type="evidence" value="ECO:0007669"/>
    <property type="project" value="TreeGrafter"/>
</dbReference>
<keyword evidence="4 9" id="KW-1133">Transmembrane helix</keyword>
<keyword evidence="7" id="KW-0597">Phosphoprotein</keyword>
<dbReference type="PANTHER" id="PTHR11920:SF335">
    <property type="entry name" value="GUANYLATE CYCLASE"/>
    <property type="match status" value="1"/>
</dbReference>
<evidence type="ECO:0000256" key="6">
    <source>
        <dbReference type="ARBA" id="ARBA00023239"/>
    </source>
</evidence>
<accession>A0AAD2CS18</accession>
<evidence type="ECO:0000313" key="12">
    <source>
        <dbReference type="EMBL" id="CAJ1939123.1"/>
    </source>
</evidence>
<dbReference type="GO" id="GO:0004114">
    <property type="term" value="F:3',5'-cyclic-nucleotide phosphodiesterase activity"/>
    <property type="evidence" value="ECO:0007669"/>
    <property type="project" value="InterPro"/>
</dbReference>
<dbReference type="PROSITE" id="PS50125">
    <property type="entry name" value="GUANYLATE_CYCLASE_2"/>
    <property type="match status" value="1"/>
</dbReference>
<feature type="region of interest" description="Disordered" evidence="8">
    <location>
        <begin position="752"/>
        <end position="782"/>
    </location>
</feature>
<dbReference type="InterPro" id="IPR001054">
    <property type="entry name" value="A/G_cyclase"/>
</dbReference>
<dbReference type="GO" id="GO:0004383">
    <property type="term" value="F:guanylate cyclase activity"/>
    <property type="evidence" value="ECO:0007669"/>
    <property type="project" value="TreeGrafter"/>
</dbReference>
<dbReference type="GO" id="GO:0005886">
    <property type="term" value="C:plasma membrane"/>
    <property type="evidence" value="ECO:0007669"/>
    <property type="project" value="TreeGrafter"/>
</dbReference>
<keyword evidence="5 9" id="KW-0472">Membrane</keyword>
<evidence type="ECO:0000256" key="3">
    <source>
        <dbReference type="ARBA" id="ARBA00022741"/>
    </source>
</evidence>
<dbReference type="GO" id="GO:0000160">
    <property type="term" value="P:phosphorelay signal transduction system"/>
    <property type="evidence" value="ECO:0007669"/>
    <property type="project" value="InterPro"/>
</dbReference>
<evidence type="ECO:0000256" key="7">
    <source>
        <dbReference type="PROSITE-ProRule" id="PRU00169"/>
    </source>
</evidence>
<evidence type="ECO:0000256" key="5">
    <source>
        <dbReference type="ARBA" id="ARBA00023136"/>
    </source>
</evidence>
<evidence type="ECO:0000256" key="1">
    <source>
        <dbReference type="ARBA" id="ARBA00004370"/>
    </source>
</evidence>
<dbReference type="Proteomes" id="UP001295423">
    <property type="component" value="Unassembled WGS sequence"/>
</dbReference>
<dbReference type="EMBL" id="CAKOGP040000779">
    <property type="protein sequence ID" value="CAJ1939123.1"/>
    <property type="molecule type" value="Genomic_DNA"/>
</dbReference>
<keyword evidence="3" id="KW-0547">Nucleotide-binding</keyword>
<comment type="subcellular location">
    <subcellularLocation>
        <location evidence="1">Membrane</location>
    </subcellularLocation>
</comment>
<dbReference type="Gene3D" id="3.40.50.2300">
    <property type="match status" value="1"/>
</dbReference>
<organism evidence="12 13">
    <name type="scientific">Cylindrotheca closterium</name>
    <dbReference type="NCBI Taxonomy" id="2856"/>
    <lineage>
        <taxon>Eukaryota</taxon>
        <taxon>Sar</taxon>
        <taxon>Stramenopiles</taxon>
        <taxon>Ochrophyta</taxon>
        <taxon>Bacillariophyta</taxon>
        <taxon>Bacillariophyceae</taxon>
        <taxon>Bacillariophycidae</taxon>
        <taxon>Bacillariales</taxon>
        <taxon>Bacillariaceae</taxon>
        <taxon>Cylindrotheca</taxon>
    </lineage>
</organism>
<feature type="domain" description="Response regulatory" evidence="10">
    <location>
        <begin position="1342"/>
        <end position="1459"/>
    </location>
</feature>
<feature type="transmembrane region" description="Helical" evidence="9">
    <location>
        <begin position="556"/>
        <end position="576"/>
    </location>
</feature>
<dbReference type="PANTHER" id="PTHR11920">
    <property type="entry name" value="GUANYLYL CYCLASE"/>
    <property type="match status" value="1"/>
</dbReference>
<dbReference type="Pfam" id="PF00211">
    <property type="entry name" value="Guanylate_cyc"/>
    <property type="match status" value="1"/>
</dbReference>
<keyword evidence="2 9" id="KW-0812">Transmembrane</keyword>
<comment type="caution">
    <text evidence="12">The sequence shown here is derived from an EMBL/GenBank/DDBJ whole genome shotgun (WGS) entry which is preliminary data.</text>
</comment>
<keyword evidence="6" id="KW-0456">Lyase</keyword>
<feature type="modified residue" description="4-aspartylphosphate" evidence="7">
    <location>
        <position position="1395"/>
    </location>
</feature>
<feature type="domain" description="Guanylate cyclase" evidence="11">
    <location>
        <begin position="561"/>
        <end position="695"/>
    </location>
</feature>
<dbReference type="SUPFAM" id="SSF55073">
    <property type="entry name" value="Nucleotide cyclase"/>
    <property type="match status" value="1"/>
</dbReference>
<feature type="region of interest" description="Disordered" evidence="8">
    <location>
        <begin position="1193"/>
        <end position="1212"/>
    </location>
</feature>
<sequence>MDAAASMRENSMMQQKTQLSVVRERFNSSGIDDSYRIDDSINEEAGIQTVNDLMRMNGSNLTGNRHSAGGNNNNKDDEAYDSITANESKGVNALKTIMYLTLLFSAVTVATATYWFVQDEKVRFLSLEIEAIAGEAVSDVNAYLDGISSQLYQISMSFSSEYQSLFSEEETDTSSLSSLSSWVNLTLPHFDQRIKDHSSSELIFYAPLIPASSNIILKEWTNYSIQNQNWIDEALMERGWDAVTTQIPNEIYSYSTAVSRFDNLLNRVVAPIWQVSPVPTNRSIINLDVLTIPVLSNLRRTLSSSPSKATMSASYDARLLRNFIENEEDGEQQETRMAPMSFLSVPVFKTFDRTNNPFGYMFGLVSWHRAISEAFQDSHFDISVNVQEMCGNNQSMTFLVQNGGIAQYQLPTDPAAELVDDPNVVQEIDVLFEGCNFRMTVHPMAGAQDKITRDIPFLGFIIAALLLVFLVVVFFYYNRLVKERQHKLLSTAKRSNAVVSSLFPEAVQNRLMQEVAGGPGDRRQIIKKSGSREDVFQEESKDTLAGERKGKAIADFFPAVTIMFADIVGFTAWSSMREPTQVFELLESIYGAFDEIARKRRVFKVETIGDCYVAVVGLPDPCDDHAIVMARFANDCRVKMNEVVRQLEVTLGPDTADLCMRTGIHSGPVTAGVLRGDKARFQLFGDTMNTTSRIETTGKANKVHVSETTAAYLMDTGKKHWLVLREDKVTAKGKGELTTYWLRIARAKRGQRNTLASESEAKSVDDESIGAEPASPVPAKQGDLSNKAMRLVDWITNELVELLARVALKRGTLHSYPDAPAALEQLEEQSVRNLIAKMPLDEVVDTIDFPAFDADLADFLMISKRGGGAILDEAVKQELRDYIKTIASMYTDNLFHNFEHASHVTMSVVKFLSRISAPGNEVDVNENAMKLHESTYGIASDPLAQFTIALSALIHDVKHPGVPNSRLLKDDMTLSGRYKKKSMAEQQSLDKSWKLLMNKKYTKLRRTIYQTTSEYQRFRQVLVNAVMATDIMDKAIGKTRKERWEMAFSNEAPADPVSLMNRRATLVIEHLIQASDIAHTMQHWHVYRKWNGRLFEEMYKAFQNKRANSNPAHSWYEGEITFFDFYIIPLAKKLKECGVFGVSSDELLNYAQQNRQEWSLDGRKVVTSMLKAMKLETEGPIRGVSRYSSNDTLGSASFLSPPNSGAKRGKAAAMRNAPLPTLMSPPDSGSKRGSGASSRRNADHSPTRASSGMSSMRDPRASSGKSEARGRPRGISAGSSNDLSMSSLHSANSKINLLIESTSNMNLEDDDDEFEDLQYDSDLTEDSYARKGKDLNLPPDLTVLIVDDDNLNRRLFIRAVMALAPTWIVSESESIDEALDMLDKSVDGFDIIFMDLHDGSDIGNLSGSEAVKVLREKGSNSMIFGMSERETEAINDDAFANKPLPFEPNPLLKELNKIMLQSGEFSDF</sequence>
<dbReference type="InterPro" id="IPR002073">
    <property type="entry name" value="PDEase_catalytic_dom"/>
</dbReference>
<evidence type="ECO:0000256" key="8">
    <source>
        <dbReference type="SAM" id="MobiDB-lite"/>
    </source>
</evidence>
<name>A0AAD2CS18_9STRA</name>
<dbReference type="GO" id="GO:0004016">
    <property type="term" value="F:adenylate cyclase activity"/>
    <property type="evidence" value="ECO:0007669"/>
    <property type="project" value="TreeGrafter"/>
</dbReference>
<proteinExistence type="predicted"/>
<dbReference type="Gene3D" id="1.10.1300.10">
    <property type="entry name" value="3'5'-cyclic nucleotide phosphodiesterase, catalytic domain"/>
    <property type="match status" value="1"/>
</dbReference>
<evidence type="ECO:0000259" key="10">
    <source>
        <dbReference type="PROSITE" id="PS50110"/>
    </source>
</evidence>
<evidence type="ECO:0000256" key="2">
    <source>
        <dbReference type="ARBA" id="ARBA00022692"/>
    </source>
</evidence>
<dbReference type="InterPro" id="IPR036971">
    <property type="entry name" value="PDEase_catalytic_dom_sf"/>
</dbReference>
<feature type="compositionally biased region" description="Polar residues" evidence="8">
    <location>
        <begin position="1193"/>
        <end position="1203"/>
    </location>
</feature>
<feature type="transmembrane region" description="Helical" evidence="9">
    <location>
        <begin position="457"/>
        <end position="477"/>
    </location>
</feature>
<dbReference type="CDD" id="cd07302">
    <property type="entry name" value="CHD"/>
    <property type="match status" value="1"/>
</dbReference>
<dbReference type="GO" id="GO:0007168">
    <property type="term" value="P:receptor guanylyl cyclase signaling pathway"/>
    <property type="evidence" value="ECO:0007669"/>
    <property type="project" value="TreeGrafter"/>
</dbReference>
<reference evidence="12" key="1">
    <citation type="submission" date="2023-08" db="EMBL/GenBank/DDBJ databases">
        <authorList>
            <person name="Audoor S."/>
            <person name="Bilcke G."/>
        </authorList>
    </citation>
    <scope>NUCLEOTIDE SEQUENCE</scope>
</reference>
<dbReference type="SMART" id="SM00044">
    <property type="entry name" value="CYCc"/>
    <property type="match status" value="1"/>
</dbReference>
<gene>
    <name evidence="12" type="ORF">CYCCA115_LOCUS6439</name>
</gene>
<evidence type="ECO:0000256" key="4">
    <source>
        <dbReference type="ARBA" id="ARBA00022989"/>
    </source>
</evidence>
<protein>
    <recommendedName>
        <fullName evidence="14">Phosphodiesterase</fullName>
    </recommendedName>
</protein>
<evidence type="ECO:0000313" key="13">
    <source>
        <dbReference type="Proteomes" id="UP001295423"/>
    </source>
</evidence>
<dbReference type="PROSITE" id="PS50110">
    <property type="entry name" value="RESPONSE_REGULATORY"/>
    <property type="match status" value="1"/>
</dbReference>
<dbReference type="Pfam" id="PF00233">
    <property type="entry name" value="PDEase_I"/>
    <property type="match status" value="1"/>
</dbReference>
<evidence type="ECO:0008006" key="14">
    <source>
        <dbReference type="Google" id="ProtNLM"/>
    </source>
</evidence>